<dbReference type="PRINTS" id="PR00455">
    <property type="entry name" value="HTHTETR"/>
</dbReference>
<feature type="DNA-binding region" description="H-T-H motif" evidence="2">
    <location>
        <begin position="29"/>
        <end position="48"/>
    </location>
</feature>
<gene>
    <name evidence="4" type="ORF">Q4490_01150</name>
</gene>
<proteinExistence type="predicted"/>
<dbReference type="SUPFAM" id="SSF46689">
    <property type="entry name" value="Homeodomain-like"/>
    <property type="match status" value="1"/>
</dbReference>
<dbReference type="GO" id="GO:0003677">
    <property type="term" value="F:DNA binding"/>
    <property type="evidence" value="ECO:0007669"/>
    <property type="project" value="UniProtKB-UniRule"/>
</dbReference>
<protein>
    <submittedName>
        <fullName evidence="4">TetR/AcrR family transcriptional regulator</fullName>
    </submittedName>
</protein>
<evidence type="ECO:0000313" key="5">
    <source>
        <dbReference type="Proteomes" id="UP001169862"/>
    </source>
</evidence>
<dbReference type="SUPFAM" id="SSF48498">
    <property type="entry name" value="Tetracyclin repressor-like, C-terminal domain"/>
    <property type="match status" value="1"/>
</dbReference>
<dbReference type="InterPro" id="IPR009057">
    <property type="entry name" value="Homeodomain-like_sf"/>
</dbReference>
<dbReference type="GO" id="GO:0045892">
    <property type="term" value="P:negative regulation of DNA-templated transcription"/>
    <property type="evidence" value="ECO:0007669"/>
    <property type="project" value="InterPro"/>
</dbReference>
<dbReference type="Gene3D" id="1.10.357.10">
    <property type="entry name" value="Tetracycline Repressor, domain 2"/>
    <property type="match status" value="1"/>
</dbReference>
<sequence length="207" mass="23480">MSRIRERNRERILEAAAIEFADKGFAATKIIDIAKKVQLPKPNIYYYFQSKENLYRCVLESIIEPLLEASTPFATYDDPAAALQAYIHTKIRISKEHPHASKVFASEIMHGAPYLPADISDKLMQQTVSTTARLNAWMDEGKMDRVDSHHLLFTIWASTQTYADFDWQIGRVTGKKKLSKNDYQTAAELITKMVLSGCGLTLPSNNH</sequence>
<evidence type="ECO:0000313" key="4">
    <source>
        <dbReference type="EMBL" id="MDO6452159.1"/>
    </source>
</evidence>
<dbReference type="AlphaFoldDB" id="A0AAW7XD72"/>
<dbReference type="InterPro" id="IPR001647">
    <property type="entry name" value="HTH_TetR"/>
</dbReference>
<accession>A0AAW7XD72</accession>
<dbReference type="PROSITE" id="PS50977">
    <property type="entry name" value="HTH_TETR_2"/>
    <property type="match status" value="1"/>
</dbReference>
<dbReference type="Proteomes" id="UP001169862">
    <property type="component" value="Unassembled WGS sequence"/>
</dbReference>
<dbReference type="PANTHER" id="PTHR30328">
    <property type="entry name" value="TRANSCRIPTIONAL REPRESSOR"/>
    <property type="match status" value="1"/>
</dbReference>
<dbReference type="InterPro" id="IPR036271">
    <property type="entry name" value="Tet_transcr_reg_TetR-rel_C_sf"/>
</dbReference>
<dbReference type="Gene3D" id="1.10.10.60">
    <property type="entry name" value="Homeodomain-like"/>
    <property type="match status" value="1"/>
</dbReference>
<dbReference type="Pfam" id="PF00440">
    <property type="entry name" value="TetR_N"/>
    <property type="match status" value="1"/>
</dbReference>
<dbReference type="EMBL" id="JAUOPG010000001">
    <property type="protein sequence ID" value="MDO6452159.1"/>
    <property type="molecule type" value="Genomic_DNA"/>
</dbReference>
<dbReference type="Pfam" id="PF08362">
    <property type="entry name" value="TetR_C_3"/>
    <property type="match status" value="1"/>
</dbReference>
<organism evidence="4 5">
    <name type="scientific">Neptunomonas phycophila</name>
    <dbReference type="NCBI Taxonomy" id="1572645"/>
    <lineage>
        <taxon>Bacteria</taxon>
        <taxon>Pseudomonadati</taxon>
        <taxon>Pseudomonadota</taxon>
        <taxon>Gammaproteobacteria</taxon>
        <taxon>Oceanospirillales</taxon>
        <taxon>Oceanospirillaceae</taxon>
        <taxon>Neptunomonas</taxon>
    </lineage>
</organism>
<name>A0AAW7XD72_9GAMM</name>
<dbReference type="PANTHER" id="PTHR30328:SF54">
    <property type="entry name" value="HTH-TYPE TRANSCRIPTIONAL REPRESSOR SCO4008"/>
    <property type="match status" value="1"/>
</dbReference>
<feature type="domain" description="HTH tetR-type" evidence="3">
    <location>
        <begin position="6"/>
        <end position="66"/>
    </location>
</feature>
<evidence type="ECO:0000256" key="1">
    <source>
        <dbReference type="ARBA" id="ARBA00023125"/>
    </source>
</evidence>
<dbReference type="RefSeq" id="WP_075172395.1">
    <property type="nucleotide sequence ID" value="NZ_CAXHZV010000001.1"/>
</dbReference>
<evidence type="ECO:0000256" key="2">
    <source>
        <dbReference type="PROSITE-ProRule" id="PRU00335"/>
    </source>
</evidence>
<reference evidence="4" key="1">
    <citation type="submission" date="2023-07" db="EMBL/GenBank/DDBJ databases">
        <title>Genome content predicts the carbon catabolic preferences of heterotrophic bacteria.</title>
        <authorList>
            <person name="Gralka M."/>
        </authorList>
    </citation>
    <scope>NUCLEOTIDE SEQUENCE</scope>
    <source>
        <strain evidence="4">I2M16</strain>
    </source>
</reference>
<comment type="caution">
    <text evidence="4">The sequence shown here is derived from an EMBL/GenBank/DDBJ whole genome shotgun (WGS) entry which is preliminary data.</text>
</comment>
<keyword evidence="1 2" id="KW-0238">DNA-binding</keyword>
<dbReference type="GeneID" id="89456508"/>
<dbReference type="InterPro" id="IPR050109">
    <property type="entry name" value="HTH-type_TetR-like_transc_reg"/>
</dbReference>
<dbReference type="InterPro" id="IPR013573">
    <property type="entry name" value="Tscrpt_reg_YcdC_C"/>
</dbReference>
<evidence type="ECO:0000259" key="3">
    <source>
        <dbReference type="PROSITE" id="PS50977"/>
    </source>
</evidence>